<comment type="caution">
    <text evidence="6">The sequence shown here is derived from an EMBL/GenBank/DDBJ whole genome shotgun (WGS) entry which is preliminary data.</text>
</comment>
<dbReference type="EMBL" id="LKCW01000085">
    <property type="protein sequence ID" value="KPM40372.1"/>
    <property type="molecule type" value="Genomic_DNA"/>
</dbReference>
<dbReference type="Pfam" id="PF00106">
    <property type="entry name" value="adh_short"/>
    <property type="match status" value="1"/>
</dbReference>
<dbReference type="PRINTS" id="PR00081">
    <property type="entry name" value="GDHRDH"/>
</dbReference>
<dbReference type="PANTHER" id="PTHR24322:SF736">
    <property type="entry name" value="RETINOL DEHYDROGENASE 10"/>
    <property type="match status" value="1"/>
</dbReference>
<feature type="domain" description="Ketoreductase" evidence="5">
    <location>
        <begin position="94"/>
        <end position="273"/>
    </location>
</feature>
<keyword evidence="7" id="KW-1185">Reference proteome</keyword>
<reference evidence="6 7" key="1">
    <citation type="submission" date="2015-09" db="EMBL/GenBank/DDBJ databases">
        <title>Draft genome of a European isolate of the apple canker pathogen Neonectria ditissima.</title>
        <authorList>
            <person name="Gomez-Cortecero A."/>
            <person name="Harrison R.J."/>
            <person name="Armitage A.D."/>
        </authorList>
    </citation>
    <scope>NUCLEOTIDE SEQUENCE [LARGE SCALE GENOMIC DNA]</scope>
    <source>
        <strain evidence="6 7">R09/05</strain>
    </source>
</reference>
<proteinExistence type="inferred from homology"/>
<protein>
    <recommendedName>
        <fullName evidence="5">Ketoreductase domain-containing protein</fullName>
    </recommendedName>
</protein>
<comment type="similarity">
    <text evidence="1">Belongs to the short-chain dehydrogenases/reductases (SDR) family.</text>
</comment>
<evidence type="ECO:0000259" key="5">
    <source>
        <dbReference type="SMART" id="SM00822"/>
    </source>
</evidence>
<dbReference type="PANTHER" id="PTHR24322">
    <property type="entry name" value="PKSB"/>
    <property type="match status" value="1"/>
</dbReference>
<dbReference type="GO" id="GO:0016616">
    <property type="term" value="F:oxidoreductase activity, acting on the CH-OH group of donors, NAD or NADP as acceptor"/>
    <property type="evidence" value="ECO:0007669"/>
    <property type="project" value="TreeGrafter"/>
</dbReference>
<gene>
    <name evidence="6" type="ORF">AK830_g6191</name>
</gene>
<evidence type="ECO:0000256" key="3">
    <source>
        <dbReference type="SAM" id="MobiDB-lite"/>
    </source>
</evidence>
<dbReference type="InterPro" id="IPR057326">
    <property type="entry name" value="KR_dom"/>
</dbReference>
<dbReference type="InterPro" id="IPR002347">
    <property type="entry name" value="SDR_fam"/>
</dbReference>
<dbReference type="OrthoDB" id="5840532at2759"/>
<feature type="region of interest" description="Disordered" evidence="3">
    <location>
        <begin position="527"/>
        <end position="550"/>
    </location>
</feature>
<evidence type="ECO:0000313" key="6">
    <source>
        <dbReference type="EMBL" id="KPM40372.1"/>
    </source>
</evidence>
<organism evidence="6 7">
    <name type="scientific">Neonectria ditissima</name>
    <dbReference type="NCBI Taxonomy" id="78410"/>
    <lineage>
        <taxon>Eukaryota</taxon>
        <taxon>Fungi</taxon>
        <taxon>Dikarya</taxon>
        <taxon>Ascomycota</taxon>
        <taxon>Pezizomycotina</taxon>
        <taxon>Sordariomycetes</taxon>
        <taxon>Hypocreomycetidae</taxon>
        <taxon>Hypocreales</taxon>
        <taxon>Nectriaceae</taxon>
        <taxon>Neonectria</taxon>
    </lineage>
</organism>
<feature type="region of interest" description="Disordered" evidence="3">
    <location>
        <begin position="345"/>
        <end position="372"/>
    </location>
</feature>
<keyword evidence="4" id="KW-0812">Transmembrane</keyword>
<evidence type="ECO:0000256" key="4">
    <source>
        <dbReference type="SAM" id="Phobius"/>
    </source>
</evidence>
<keyword evidence="4" id="KW-1133">Transmembrane helix</keyword>
<feature type="transmembrane region" description="Helical" evidence="4">
    <location>
        <begin position="58"/>
        <end position="77"/>
    </location>
</feature>
<dbReference type="Gene3D" id="3.40.50.720">
    <property type="entry name" value="NAD(P)-binding Rossmann-like Domain"/>
    <property type="match status" value="1"/>
</dbReference>
<dbReference type="PRINTS" id="PR00080">
    <property type="entry name" value="SDRFAMILY"/>
</dbReference>
<dbReference type="SUPFAM" id="SSF51735">
    <property type="entry name" value="NAD(P)-binding Rossmann-fold domains"/>
    <property type="match status" value="1"/>
</dbReference>
<dbReference type="Proteomes" id="UP000050424">
    <property type="component" value="Unassembled WGS sequence"/>
</dbReference>
<dbReference type="STRING" id="78410.A0A0N8H6Z8"/>
<dbReference type="SMART" id="SM00822">
    <property type="entry name" value="PKS_KR"/>
    <property type="match status" value="1"/>
</dbReference>
<feature type="compositionally biased region" description="Gly residues" evidence="3">
    <location>
        <begin position="359"/>
        <end position="372"/>
    </location>
</feature>
<sequence>MSSTTRYPRPPQRESWFAPLSVDLFLKVLNTTLLHPFIAWIIPLCFRAQTVKWEAPPMIIAIAWATFITLCWMAGIINQRIAHGVPREVDLGEEVIVITGGSSGLGLLIAEVYGMRGASVAVLDVNEMENTEARGVTFYKCDVGDKAQVAKAAADIEKDLGTPTVLINNAAVVIGKSLLDISLDEIDRSLTTNLLGPFYCLKAFLPAIIRGGNGGTIVNISSVIGTVGAAQLTDYAAAKAGITALHRSLTAELRQSHPEIRTVLVTPGQLSTPLFYGVQTPNSFIAPVVEPVDVTKEIVAAIDSGRGATVGMPLYARWIDWINVLPRETARVPDSQRLRRRLLAAQTHATPPQSRLDSDGGGVGGGVGGGRGAWGDAATRRGLMKGRRVCGGAVPHPSLASFTTGLSQRADSSKKSGWTGEEKDDVCCGACSVAGALDAGNGRFGFWFGPPTRGGGGPGGLGEWVGKTLPGTGGKDDATGFRASQGSIQRDGPQDGGQWRGSLLQSPIECGPRRRVPWARYQTIGSRDSPHAEIGRIGLQHGRVRGASSR</sequence>
<feature type="transmembrane region" description="Helical" evidence="4">
    <location>
        <begin position="24"/>
        <end position="46"/>
    </location>
</feature>
<name>A0A0N8H6Z8_9HYPO</name>
<keyword evidence="4" id="KW-0472">Membrane</keyword>
<evidence type="ECO:0000256" key="2">
    <source>
        <dbReference type="ARBA" id="ARBA00023002"/>
    </source>
</evidence>
<feature type="compositionally biased region" description="Polar residues" evidence="3">
    <location>
        <begin position="400"/>
        <end position="410"/>
    </location>
</feature>
<dbReference type="InterPro" id="IPR036291">
    <property type="entry name" value="NAD(P)-bd_dom_sf"/>
</dbReference>
<feature type="region of interest" description="Disordered" evidence="3">
    <location>
        <begin position="400"/>
        <end position="422"/>
    </location>
</feature>
<accession>A0A0N8H6Z8</accession>
<dbReference type="AlphaFoldDB" id="A0A0N8H6Z8"/>
<evidence type="ECO:0000313" key="7">
    <source>
        <dbReference type="Proteomes" id="UP000050424"/>
    </source>
</evidence>
<keyword evidence="2" id="KW-0560">Oxidoreductase</keyword>
<evidence type="ECO:0000256" key="1">
    <source>
        <dbReference type="ARBA" id="ARBA00006484"/>
    </source>
</evidence>
<dbReference type="CDD" id="cd05339">
    <property type="entry name" value="17beta-HSDXI-like_SDR_c"/>
    <property type="match status" value="1"/>
</dbReference>